<accession>E2SCJ1</accession>
<organism evidence="1 2">
    <name type="scientific">Aeromicrobium marinum DSM 15272</name>
    <dbReference type="NCBI Taxonomy" id="585531"/>
    <lineage>
        <taxon>Bacteria</taxon>
        <taxon>Bacillati</taxon>
        <taxon>Actinomycetota</taxon>
        <taxon>Actinomycetes</taxon>
        <taxon>Propionibacteriales</taxon>
        <taxon>Nocardioidaceae</taxon>
        <taxon>Aeromicrobium</taxon>
    </lineage>
</organism>
<gene>
    <name evidence="1" type="ORF">HMPREF0063_12153</name>
</gene>
<protein>
    <submittedName>
        <fullName evidence="1">Uncharacterized protein</fullName>
    </submittedName>
</protein>
<proteinExistence type="predicted"/>
<dbReference type="OrthoDB" id="4545245at2"/>
<comment type="caution">
    <text evidence="1">The sequence shown here is derived from an EMBL/GenBank/DDBJ whole genome shotgun (WGS) entry which is preliminary data.</text>
</comment>
<dbReference type="EMBL" id="ACLF03000006">
    <property type="protein sequence ID" value="EFQ82944.1"/>
    <property type="molecule type" value="Genomic_DNA"/>
</dbReference>
<dbReference type="STRING" id="585531.HMPREF0063_12153"/>
<dbReference type="RefSeq" id="WP_007077245.1">
    <property type="nucleotide sequence ID" value="NZ_CM001024.1"/>
</dbReference>
<evidence type="ECO:0000313" key="2">
    <source>
        <dbReference type="Proteomes" id="UP000003111"/>
    </source>
</evidence>
<evidence type="ECO:0000313" key="1">
    <source>
        <dbReference type="EMBL" id="EFQ82944.1"/>
    </source>
</evidence>
<keyword evidence="2" id="KW-1185">Reference proteome</keyword>
<reference evidence="1" key="1">
    <citation type="submission" date="2010-08" db="EMBL/GenBank/DDBJ databases">
        <authorList>
            <person name="Muzny D."/>
            <person name="Qin X."/>
            <person name="Buhay C."/>
            <person name="Dugan-Rocha S."/>
            <person name="Ding Y."/>
            <person name="Chen G."/>
            <person name="Hawes A."/>
            <person name="Holder M."/>
            <person name="Jhangiani S."/>
            <person name="Johnson A."/>
            <person name="Khan Z."/>
            <person name="Li Z."/>
            <person name="Liu W."/>
            <person name="Liu X."/>
            <person name="Perez L."/>
            <person name="Shen H."/>
            <person name="Wang Q."/>
            <person name="Watt J."/>
            <person name="Xi L."/>
            <person name="Xin Y."/>
            <person name="Zhou J."/>
            <person name="Deng J."/>
            <person name="Jiang H."/>
            <person name="Liu Y."/>
            <person name="Qu J."/>
            <person name="Song X.-Z."/>
            <person name="Zhang L."/>
            <person name="Villasana D."/>
            <person name="Johnson A."/>
            <person name="Liu J."/>
            <person name="Liyanage D."/>
            <person name="Lorensuhewa L."/>
            <person name="Robinson T."/>
            <person name="Song A."/>
            <person name="Song B.-B."/>
            <person name="Dinh H."/>
            <person name="Thornton R."/>
            <person name="Coyle M."/>
            <person name="Francisco L."/>
            <person name="Jackson L."/>
            <person name="Javaid M."/>
            <person name="Korchina V."/>
            <person name="Kovar C."/>
            <person name="Mata R."/>
            <person name="Mathew T."/>
            <person name="Ngo R."/>
            <person name="Nguyen L."/>
            <person name="Nguyen N."/>
            <person name="Okwuonu G."/>
            <person name="Ongeri F."/>
            <person name="Pham C."/>
            <person name="Simmons D."/>
            <person name="Wilczek-Boney K."/>
            <person name="Hale W."/>
            <person name="Jakkamsetti A."/>
            <person name="Pham P."/>
            <person name="Ruth R."/>
            <person name="San Lucas F."/>
            <person name="Warren J."/>
            <person name="Zhang J."/>
            <person name="Zhao Z."/>
            <person name="Zhou C."/>
            <person name="Zhu D."/>
            <person name="Lee S."/>
            <person name="Bess C."/>
            <person name="Blankenburg K."/>
            <person name="Forbes L."/>
            <person name="Fu Q."/>
            <person name="Gubbala S."/>
            <person name="Hirani K."/>
            <person name="Jayaseelan J.C."/>
            <person name="Lara F."/>
            <person name="Munidasa M."/>
            <person name="Palculict T."/>
            <person name="Patil S."/>
            <person name="Pu L.-L."/>
            <person name="Saada N."/>
            <person name="Tang L."/>
            <person name="Weissenberger G."/>
            <person name="Zhu Y."/>
            <person name="Hemphill L."/>
            <person name="Shang Y."/>
            <person name="Youmans B."/>
            <person name="Ayvaz T."/>
            <person name="Ross M."/>
            <person name="Santibanez J."/>
            <person name="Aqrawi P."/>
            <person name="Gross S."/>
            <person name="Joshi V."/>
            <person name="Fowler G."/>
            <person name="Nazareth L."/>
            <person name="Reid J."/>
            <person name="Worley K."/>
            <person name="Petrosino J."/>
            <person name="Highlander S."/>
            <person name="Gibbs R."/>
        </authorList>
    </citation>
    <scope>NUCLEOTIDE SEQUENCE [LARGE SCALE GENOMIC DNA]</scope>
    <source>
        <strain evidence="1">DSM 15272</strain>
    </source>
</reference>
<dbReference type="AlphaFoldDB" id="E2SCJ1"/>
<dbReference type="HOGENOM" id="CLU_1754956_0_0_11"/>
<name>E2SCJ1_9ACTN</name>
<dbReference type="eggNOG" id="ENOG503305U">
    <property type="taxonomic scope" value="Bacteria"/>
</dbReference>
<sequence length="148" mass="15870">MTAPRSVVAARRCWPDLPAPQPGQLDGTWESGFLRPLVHVAPAGLAVVGLPRWFGKRFDAGQGANLVRSRGEGPLGERLPMLVTGDDSWCGGGPVAAISYAADAPRPWRWVRDELRSLDDDHLLGLTLVGRAGVVARATAAPFVLTRR</sequence>
<dbReference type="Proteomes" id="UP000003111">
    <property type="component" value="Unassembled WGS sequence"/>
</dbReference>